<feature type="active site" description="Nucleophile" evidence="18">
    <location>
        <position position="210"/>
    </location>
</feature>
<feature type="binding site" description="in dimeric form" evidence="19">
    <location>
        <position position="172"/>
    </location>
    <ligand>
        <name>Ca(2+)</name>
        <dbReference type="ChEBI" id="CHEBI:29108"/>
        <label>2</label>
    </ligand>
</feature>
<name>A0A1X7AIL3_9GAMM</name>
<evidence type="ECO:0000256" key="12">
    <source>
        <dbReference type="ARBA" id="ARBA00022801"/>
    </source>
</evidence>
<dbReference type="GO" id="GO:0008970">
    <property type="term" value="F:phospholipase A1 activity"/>
    <property type="evidence" value="ECO:0007669"/>
    <property type="project" value="UniProtKB-EC"/>
</dbReference>
<dbReference type="CDD" id="cd00541">
    <property type="entry name" value="OMPLA"/>
    <property type="match status" value="1"/>
</dbReference>
<feature type="chain" id="PRO_5019620325" description="Phospholipase A1" evidence="20">
    <location>
        <begin position="27"/>
        <end position="349"/>
    </location>
</feature>
<comment type="subunit">
    <text evidence="4 20">Homodimer; dimerization is reversible, and the dimeric form is the active one.</text>
</comment>
<comment type="subcellular location">
    <subcellularLocation>
        <location evidence="20">Cell outer membrane</location>
        <topology evidence="20">Multi-pass membrane protein</topology>
    </subcellularLocation>
    <text evidence="20">One of the very few enzymes located there.</text>
</comment>
<evidence type="ECO:0000313" key="22">
    <source>
        <dbReference type="Proteomes" id="UP000196573"/>
    </source>
</evidence>
<evidence type="ECO:0000256" key="16">
    <source>
        <dbReference type="ARBA" id="ARBA00023136"/>
    </source>
</evidence>
<evidence type="ECO:0000256" key="13">
    <source>
        <dbReference type="ARBA" id="ARBA00022837"/>
    </source>
</evidence>
<evidence type="ECO:0000256" key="8">
    <source>
        <dbReference type="ARBA" id="ARBA00022452"/>
    </source>
</evidence>
<sequence>MKVRTANTLAAAIAVTTAAFASMAQANPQVDSTQYQQCIMEHLATAAPDTTVSELKARCESLSQSISVAASEQPAEQTQTPFEHRYTVEHETRDELFVLQPHKPNYLLPISHSFSRNYVTDGDQTYKLDSNEVQFQISLKTPVAQGLFHENGDLYFAYTNRSWWQAYNSDISSPFRETNHEPEVFYSFTTDHDLFGMKVRNLTLGLSHQSNGKGGDRSRSWNRVYASVLMEKGNFYLHLKPWFRLKEKEKDYVGDPNGDDNPDINKYMGNGELSMFYKFSNEHSLSLMLRNNLRKDNKGAAQLGWSFPLPGAERLRGYVQYFNGYGESLVDYNESVSRLSIGFMLTDWL</sequence>
<dbReference type="GO" id="GO:0004623">
    <property type="term" value="F:phospholipase A2 activity"/>
    <property type="evidence" value="ECO:0007669"/>
    <property type="project" value="UniProtKB-EC"/>
</dbReference>
<evidence type="ECO:0000256" key="9">
    <source>
        <dbReference type="ARBA" id="ARBA00022692"/>
    </source>
</evidence>
<evidence type="ECO:0000256" key="4">
    <source>
        <dbReference type="ARBA" id="ARBA00011702"/>
    </source>
</evidence>
<comment type="catalytic activity">
    <reaction evidence="1 20">
        <text>a 1,2-diacyl-sn-glycero-3-phosphocholine + H2O = a 2-acyl-sn-glycero-3-phosphocholine + a fatty acid + H(+)</text>
        <dbReference type="Rhea" id="RHEA:18689"/>
        <dbReference type="ChEBI" id="CHEBI:15377"/>
        <dbReference type="ChEBI" id="CHEBI:15378"/>
        <dbReference type="ChEBI" id="CHEBI:28868"/>
        <dbReference type="ChEBI" id="CHEBI:57643"/>
        <dbReference type="ChEBI" id="CHEBI:57875"/>
        <dbReference type="EC" id="3.1.1.32"/>
    </reaction>
</comment>
<evidence type="ECO:0000256" key="20">
    <source>
        <dbReference type="RuleBase" id="RU366027"/>
    </source>
</evidence>
<dbReference type="RefSeq" id="WP_207626611.1">
    <property type="nucleotide sequence ID" value="NZ_CBCSCN010000002.1"/>
</dbReference>
<dbReference type="SUPFAM" id="SSF56931">
    <property type="entry name" value="Outer membrane phospholipase A (OMPLA)"/>
    <property type="match status" value="1"/>
</dbReference>
<keyword evidence="17 20" id="KW-0998">Cell outer membrane</keyword>
<dbReference type="PANTHER" id="PTHR40457:SF1">
    <property type="entry name" value="PHOSPHOLIPASE A1"/>
    <property type="match status" value="1"/>
</dbReference>
<organism evidence="21 22">
    <name type="scientific">Parendozoicomonas haliclonae</name>
    <dbReference type="NCBI Taxonomy" id="1960125"/>
    <lineage>
        <taxon>Bacteria</taxon>
        <taxon>Pseudomonadati</taxon>
        <taxon>Pseudomonadota</taxon>
        <taxon>Gammaproteobacteria</taxon>
        <taxon>Oceanospirillales</taxon>
        <taxon>Endozoicomonadaceae</taxon>
        <taxon>Parendozoicomonas</taxon>
    </lineage>
</organism>
<dbReference type="EC" id="3.1.1.32" evidence="5 20"/>
<feature type="signal peptide" evidence="20">
    <location>
        <begin position="1"/>
        <end position="26"/>
    </location>
</feature>
<gene>
    <name evidence="21" type="primary">pldA_1</name>
    <name evidence="21" type="ORF">EHSB41UT_01921</name>
</gene>
<dbReference type="GO" id="GO:0009279">
    <property type="term" value="C:cell outer membrane"/>
    <property type="evidence" value="ECO:0007669"/>
    <property type="project" value="UniProtKB-SubCell"/>
</dbReference>
<evidence type="ECO:0000256" key="14">
    <source>
        <dbReference type="ARBA" id="ARBA00022963"/>
    </source>
</evidence>
<dbReference type="Pfam" id="PF02253">
    <property type="entry name" value="PLA1"/>
    <property type="match status" value="1"/>
</dbReference>
<keyword evidence="16" id="KW-0472">Membrane</keyword>
<comment type="function">
    <text evidence="20">Hydrolysis of phosphatidylcholine with phospholipase A2 (EC 3.1.1.4) and phospholipase A1 (EC 3.1.1.32) activities.</text>
</comment>
<dbReference type="EC" id="3.1.1.4" evidence="6 20"/>
<comment type="catalytic activity">
    <reaction evidence="2 20">
        <text>a 1,2-diacyl-sn-glycero-3-phosphocholine + H2O = a 1-acyl-sn-glycero-3-phosphocholine + a fatty acid + H(+)</text>
        <dbReference type="Rhea" id="RHEA:15801"/>
        <dbReference type="ChEBI" id="CHEBI:15377"/>
        <dbReference type="ChEBI" id="CHEBI:15378"/>
        <dbReference type="ChEBI" id="CHEBI:28868"/>
        <dbReference type="ChEBI" id="CHEBI:57643"/>
        <dbReference type="ChEBI" id="CHEBI:58168"/>
        <dbReference type="EC" id="3.1.1.4"/>
    </reaction>
</comment>
<keyword evidence="12 20" id="KW-0378">Hydrolase</keyword>
<keyword evidence="14 20" id="KW-0442">Lipid degradation</keyword>
<accession>A0A1X7AIL3</accession>
<evidence type="ECO:0000256" key="18">
    <source>
        <dbReference type="PIRSR" id="PIRSR603187-1"/>
    </source>
</evidence>
<evidence type="ECO:0000256" key="3">
    <source>
        <dbReference type="ARBA" id="ARBA00010525"/>
    </source>
</evidence>
<evidence type="ECO:0000256" key="6">
    <source>
        <dbReference type="ARBA" id="ARBA00013278"/>
    </source>
</evidence>
<keyword evidence="13 19" id="KW-0106">Calcium</keyword>
<evidence type="ECO:0000256" key="15">
    <source>
        <dbReference type="ARBA" id="ARBA00023098"/>
    </source>
</evidence>
<comment type="cofactor">
    <cofactor evidence="20">
        <name>Ca(2+)</name>
        <dbReference type="ChEBI" id="CHEBI:29108"/>
    </cofactor>
    <text evidence="20">Binds 1 Ca(2+) ion per monomer. In the dimeric form the Ca(2+) is bound by different amino acids with binding of each Ca(2+) shared with ligands coming from each monomer. The Ca(2+) ion may have a role in catalysis.</text>
</comment>
<evidence type="ECO:0000313" key="21">
    <source>
        <dbReference type="EMBL" id="SMA45446.1"/>
    </source>
</evidence>
<dbReference type="PANTHER" id="PTHR40457">
    <property type="entry name" value="PHOSPHOLIPASE A1"/>
    <property type="match status" value="1"/>
</dbReference>
<dbReference type="GO" id="GO:0016042">
    <property type="term" value="P:lipid catabolic process"/>
    <property type="evidence" value="ECO:0007669"/>
    <property type="project" value="UniProtKB-KW"/>
</dbReference>
<proteinExistence type="inferred from homology"/>
<evidence type="ECO:0000256" key="7">
    <source>
        <dbReference type="ARBA" id="ARBA00021726"/>
    </source>
</evidence>
<evidence type="ECO:0000256" key="17">
    <source>
        <dbReference type="ARBA" id="ARBA00023237"/>
    </source>
</evidence>
<dbReference type="InterPro" id="IPR036541">
    <property type="entry name" value="PLipase_A1_sf"/>
</dbReference>
<keyword evidence="22" id="KW-1185">Reference proteome</keyword>
<dbReference type="Gene3D" id="2.40.230.10">
    <property type="entry name" value="Phospholipase A1"/>
    <property type="match status" value="1"/>
</dbReference>
<protein>
    <recommendedName>
        <fullName evidence="7 20">Phospholipase A1</fullName>
        <ecNumber evidence="5 20">3.1.1.32</ecNumber>
        <ecNumber evidence="6 20">3.1.1.4</ecNumber>
    </recommendedName>
    <alternativeName>
        <fullName evidence="20">Phosphatidylcholine 1-acylhydrolase</fullName>
    </alternativeName>
</protein>
<evidence type="ECO:0000256" key="10">
    <source>
        <dbReference type="ARBA" id="ARBA00022723"/>
    </source>
</evidence>
<dbReference type="GO" id="GO:0005509">
    <property type="term" value="F:calcium ion binding"/>
    <property type="evidence" value="ECO:0007669"/>
    <property type="project" value="TreeGrafter"/>
</dbReference>
<keyword evidence="15 20" id="KW-0443">Lipid metabolism</keyword>
<keyword evidence="9" id="KW-0812">Transmembrane</keyword>
<keyword evidence="8" id="KW-1134">Transmembrane beta strand</keyword>
<dbReference type="AlphaFoldDB" id="A0A1X7AIL3"/>
<keyword evidence="10 19" id="KW-0479">Metal-binding</keyword>
<evidence type="ECO:0000256" key="19">
    <source>
        <dbReference type="PIRSR" id="PIRSR603187-2"/>
    </source>
</evidence>
<reference evidence="21 22" key="1">
    <citation type="submission" date="2017-03" db="EMBL/GenBank/DDBJ databases">
        <authorList>
            <person name="Afonso C.L."/>
            <person name="Miller P.J."/>
            <person name="Scott M.A."/>
            <person name="Spackman E."/>
            <person name="Goraichik I."/>
            <person name="Dimitrov K.M."/>
            <person name="Suarez D.L."/>
            <person name="Swayne D.E."/>
        </authorList>
    </citation>
    <scope>NUCLEOTIDE SEQUENCE [LARGE SCALE GENOMIC DNA]</scope>
    <source>
        <strain evidence="21">SB41UT1</strain>
    </source>
</reference>
<feature type="binding site" description="in dimeric form" evidence="19">
    <location>
        <position position="218"/>
    </location>
    <ligand>
        <name>Ca(2+)</name>
        <dbReference type="ChEBI" id="CHEBI:29108"/>
        <label>1</label>
    </ligand>
</feature>
<evidence type="ECO:0000256" key="1">
    <source>
        <dbReference type="ARBA" id="ARBA00000111"/>
    </source>
</evidence>
<dbReference type="InterPro" id="IPR003187">
    <property type="entry name" value="PLipase_A1"/>
</dbReference>
<dbReference type="PRINTS" id="PR01486">
    <property type="entry name" value="PHPHLIPASEA1"/>
</dbReference>
<evidence type="ECO:0000256" key="2">
    <source>
        <dbReference type="ARBA" id="ARBA00001604"/>
    </source>
</evidence>
<keyword evidence="11 20" id="KW-0732">Signal</keyword>
<feature type="binding site" description="in dimeric form" evidence="19">
    <location>
        <position position="260"/>
    </location>
    <ligand>
        <name>Ca(2+)</name>
        <dbReference type="ChEBI" id="CHEBI:29108"/>
        <label>1</label>
    </ligand>
</feature>
<dbReference type="Proteomes" id="UP000196573">
    <property type="component" value="Unassembled WGS sequence"/>
</dbReference>
<dbReference type="EMBL" id="FWPT01000004">
    <property type="protein sequence ID" value="SMA45446.1"/>
    <property type="molecule type" value="Genomic_DNA"/>
</dbReference>
<comment type="similarity">
    <text evidence="3 20">Belongs to the phospholipase A1 family.</text>
</comment>
<evidence type="ECO:0000256" key="5">
    <source>
        <dbReference type="ARBA" id="ARBA00013179"/>
    </source>
</evidence>
<feature type="active site" description="Proton acceptor" evidence="18">
    <location>
        <position position="208"/>
    </location>
</feature>
<evidence type="ECO:0000256" key="11">
    <source>
        <dbReference type="ARBA" id="ARBA00022729"/>
    </source>
</evidence>